<keyword evidence="2" id="KW-1185">Reference proteome</keyword>
<comment type="caution">
    <text evidence="1">The sequence shown here is derived from an EMBL/GenBank/DDBJ whole genome shotgun (WGS) entry which is preliminary data.</text>
</comment>
<sequence length="656" mass="74949">MLKFAFYISHHGFGHTTRMAALAKKFNEFGIFVYIRSAKPDYLFQDLNPHLYEKEDTICDVGVKHKANLEPDKAATRLALLQLMGKRQEIIDREVDFLRKEKVDLIITDIPWLPVEAGTYAEIPVFAISNFDWIFIYDKLFGKQTDLKPVLNTIFGLYQRVDYAFRLPLSSTKSMGSFRKIEKTGLLAAYKPPNPELKKALGIDSQSPVLTCSFGGEGEMNLNWKNMCSAFPGTVISTRELKEIPNYIQIPSDFDFSSLISISDILLTKPGYGSFAEAIQSGTFLIYYPRKDYPEEEVLIKGISSYPQKIQLPELNLSVSEWKNVFHTALTFSGQRKIIPNRNKQVASLILQRYIELHYSQKKLNSIFDIGSNNLNYALCEAGKSVPVHTAQIKTGIGREYKIVKGTVRIKREAIKRFKSLVSNFMAYDQNIPSSKFVIATGIHRQSPQLQQLSEWFNKKWKAKYRLLKEGEEAELAYLAAKDLIPDKQSAIIIDIGGFSTQFIYSEPDSNIDRMSIPIGLLTIRKTVQEGKKLNNVLDKIAKSIPFWKADMIICVGLTATFLAKIVKRSRYYRPDELNGCRISLKELRTLKDILESGKNEEIANYAMEPESLDILYYSIQYYIFLLDRLQSSGFLVCYYGIATGYNQKLNKINKR</sequence>
<accession>A0AC61QI58</accession>
<organism evidence="1 2">
    <name type="scientific">Candidatus Syntrophosphaera thermopropionivorans</name>
    <dbReference type="NCBI Taxonomy" id="2593015"/>
    <lineage>
        <taxon>Bacteria</taxon>
        <taxon>Pseudomonadati</taxon>
        <taxon>Candidatus Cloacimonadota</taxon>
        <taxon>Candidatus Cloacimonadia</taxon>
        <taxon>Candidatus Cloacimonadales</taxon>
        <taxon>Candidatus Cloacimonadaceae</taxon>
        <taxon>Candidatus Syntrophosphaera</taxon>
    </lineage>
</organism>
<reference evidence="1" key="1">
    <citation type="submission" date="2019-03" db="EMBL/GenBank/DDBJ databases">
        <title>Candidatus Syntrophosphaera thermopropionivorans: a novel player in syntrophic propionate oxidation during anaerobic digestion.</title>
        <authorList>
            <person name="Dyksma S."/>
        </authorList>
    </citation>
    <scope>NUCLEOTIDE SEQUENCE</scope>
    <source>
        <strain evidence="1">W5</strain>
    </source>
</reference>
<proteinExistence type="predicted"/>
<dbReference type="Proteomes" id="UP000294588">
    <property type="component" value="Unassembled WGS sequence"/>
</dbReference>
<name>A0AC61QI58_9BACT</name>
<dbReference type="EMBL" id="SMOG01000024">
    <property type="protein sequence ID" value="TDF72586.1"/>
    <property type="molecule type" value="Genomic_DNA"/>
</dbReference>
<evidence type="ECO:0000313" key="2">
    <source>
        <dbReference type="Proteomes" id="UP000294588"/>
    </source>
</evidence>
<protein>
    <submittedName>
        <fullName evidence="1">Uncharacterized protein</fullName>
    </submittedName>
</protein>
<evidence type="ECO:0000313" key="1">
    <source>
        <dbReference type="EMBL" id="TDF72586.1"/>
    </source>
</evidence>
<gene>
    <name evidence="1" type="ORF">E0946_06330</name>
</gene>